<feature type="region of interest" description="Disordered" evidence="5">
    <location>
        <begin position="290"/>
        <end position="326"/>
    </location>
</feature>
<feature type="compositionally biased region" description="Basic and acidic residues" evidence="5">
    <location>
        <begin position="317"/>
        <end position="326"/>
    </location>
</feature>
<keyword evidence="2" id="KW-0238">DNA-binding</keyword>
<organism evidence="7 8">
    <name type="scientific">Caballeronia fortuita</name>
    <dbReference type="NCBI Taxonomy" id="1777138"/>
    <lineage>
        <taxon>Bacteria</taxon>
        <taxon>Pseudomonadati</taxon>
        <taxon>Pseudomonadota</taxon>
        <taxon>Betaproteobacteria</taxon>
        <taxon>Burkholderiales</taxon>
        <taxon>Burkholderiaceae</taxon>
        <taxon>Caballeronia</taxon>
    </lineage>
</organism>
<evidence type="ECO:0000256" key="5">
    <source>
        <dbReference type="SAM" id="MobiDB-lite"/>
    </source>
</evidence>
<dbReference type="InterPro" id="IPR037923">
    <property type="entry name" value="HTH-like"/>
</dbReference>
<evidence type="ECO:0000256" key="3">
    <source>
        <dbReference type="ARBA" id="ARBA00023159"/>
    </source>
</evidence>
<keyword evidence="3" id="KW-0010">Activator</keyword>
<evidence type="ECO:0000256" key="1">
    <source>
        <dbReference type="ARBA" id="ARBA00023015"/>
    </source>
</evidence>
<dbReference type="InterPro" id="IPR018062">
    <property type="entry name" value="HTH_AraC-typ_CS"/>
</dbReference>
<dbReference type="PROSITE" id="PS00041">
    <property type="entry name" value="HTH_ARAC_FAMILY_1"/>
    <property type="match status" value="1"/>
</dbReference>
<dbReference type="OrthoDB" id="9816011at2"/>
<dbReference type="PRINTS" id="PR00032">
    <property type="entry name" value="HTHARAC"/>
</dbReference>
<protein>
    <submittedName>
        <fullName evidence="7">AraC family transcriptional regulator</fullName>
    </submittedName>
</protein>
<proteinExistence type="predicted"/>
<reference evidence="7" key="1">
    <citation type="submission" date="2016-01" db="EMBL/GenBank/DDBJ databases">
        <authorList>
            <person name="Peeters C."/>
        </authorList>
    </citation>
    <scope>NUCLEOTIDE SEQUENCE</scope>
    <source>
        <strain evidence="7">LMG 29320</strain>
    </source>
</reference>
<comment type="caution">
    <text evidence="7">The sequence shown here is derived from an EMBL/GenBank/DDBJ whole genome shotgun (WGS) entry which is preliminary data.</text>
</comment>
<dbReference type="InterPro" id="IPR020449">
    <property type="entry name" value="Tscrpt_reg_AraC-type_HTH"/>
</dbReference>
<keyword evidence="8" id="KW-1185">Reference proteome</keyword>
<dbReference type="SUPFAM" id="SSF46689">
    <property type="entry name" value="Homeodomain-like"/>
    <property type="match status" value="2"/>
</dbReference>
<accession>A0A157ZNY0</accession>
<dbReference type="InterPro" id="IPR050204">
    <property type="entry name" value="AraC_XylS_family_regulators"/>
</dbReference>
<dbReference type="SUPFAM" id="SSF51215">
    <property type="entry name" value="Regulatory protein AraC"/>
    <property type="match status" value="1"/>
</dbReference>
<dbReference type="SMART" id="SM00342">
    <property type="entry name" value="HTH_ARAC"/>
    <property type="match status" value="1"/>
</dbReference>
<gene>
    <name evidence="7" type="ORF">AWB77_00910</name>
</gene>
<dbReference type="CDD" id="cd06976">
    <property type="entry name" value="cupin_MtlR-like_N"/>
    <property type="match status" value="1"/>
</dbReference>
<evidence type="ECO:0000259" key="6">
    <source>
        <dbReference type="PROSITE" id="PS01124"/>
    </source>
</evidence>
<dbReference type="Gene3D" id="1.10.10.60">
    <property type="entry name" value="Homeodomain-like"/>
    <property type="match status" value="2"/>
</dbReference>
<evidence type="ECO:0000256" key="4">
    <source>
        <dbReference type="ARBA" id="ARBA00023163"/>
    </source>
</evidence>
<feature type="domain" description="HTH araC/xylS-type" evidence="6">
    <location>
        <begin position="183"/>
        <end position="281"/>
    </location>
</feature>
<evidence type="ECO:0000313" key="7">
    <source>
        <dbReference type="EMBL" id="SAK47213.1"/>
    </source>
</evidence>
<dbReference type="GO" id="GO:0043565">
    <property type="term" value="F:sequence-specific DNA binding"/>
    <property type="evidence" value="ECO:0007669"/>
    <property type="project" value="InterPro"/>
</dbReference>
<keyword evidence="1" id="KW-0805">Transcription regulation</keyword>
<dbReference type="GO" id="GO:0003700">
    <property type="term" value="F:DNA-binding transcription factor activity"/>
    <property type="evidence" value="ECO:0007669"/>
    <property type="project" value="InterPro"/>
</dbReference>
<dbReference type="InterPro" id="IPR009057">
    <property type="entry name" value="Homeodomain-like_sf"/>
</dbReference>
<dbReference type="InterPro" id="IPR018060">
    <property type="entry name" value="HTH_AraC"/>
</dbReference>
<name>A0A157ZNY0_9BURK</name>
<keyword evidence="4" id="KW-0804">Transcription</keyword>
<dbReference type="RefSeq" id="WP_061133214.1">
    <property type="nucleotide sequence ID" value="NZ_FCNX02000002.1"/>
</dbReference>
<evidence type="ECO:0000256" key="2">
    <source>
        <dbReference type="ARBA" id="ARBA00023125"/>
    </source>
</evidence>
<dbReference type="EMBL" id="FCNX02000002">
    <property type="protein sequence ID" value="SAK47213.1"/>
    <property type="molecule type" value="Genomic_DNA"/>
</dbReference>
<dbReference type="STRING" id="1777138.AWB77_00910"/>
<sequence>MRHPDLEVVDVRHGESFKAWSHGYPYKTVRWHFHPEFKLQLIVATHGKFFVGDHVGSFGPGNLVLMGENLPHNWVSEVPDGEHVERRNLVIQFGTDFVKRCMEAFPECRDAQPLLDNARRGILFDSQTSAVVAPLFEELLTARGIRRISLFLRILECLCDAKEQTLLASIAYEQNVASSKRFGHVLAHIGKNLASDLRESDLAGLAGQSVSAFSRAFHRHTGATFVQYVNRLRIEAACHMLLADEINITQICFQAGFNNVSNFNRQFRAAKGMTPSEFRALQRINARSREVNLNAPSEGSPEHVSPGRTAAGYASSVERRMRSSPT</sequence>
<evidence type="ECO:0000313" key="8">
    <source>
        <dbReference type="Proteomes" id="UP000054903"/>
    </source>
</evidence>
<dbReference type="AlphaFoldDB" id="A0A157ZNY0"/>
<dbReference type="PANTHER" id="PTHR46796">
    <property type="entry name" value="HTH-TYPE TRANSCRIPTIONAL ACTIVATOR RHAS-RELATED"/>
    <property type="match status" value="1"/>
</dbReference>
<dbReference type="Pfam" id="PF12833">
    <property type="entry name" value="HTH_18"/>
    <property type="match status" value="1"/>
</dbReference>
<dbReference type="PROSITE" id="PS01124">
    <property type="entry name" value="HTH_ARAC_FAMILY_2"/>
    <property type="match status" value="1"/>
</dbReference>
<dbReference type="Proteomes" id="UP000054903">
    <property type="component" value="Unassembled WGS sequence"/>
</dbReference>